<dbReference type="PANTHER" id="PTHR11735:SF6">
    <property type="entry name" value="TRNA N6-ADENOSINE THREONYLCARBAMOYLTRANSFERASE, MITOCHONDRIAL"/>
    <property type="match status" value="1"/>
</dbReference>
<feature type="domain" description="Gcp-like" evidence="8">
    <location>
        <begin position="100"/>
        <end position="319"/>
    </location>
</feature>
<dbReference type="Pfam" id="PF00814">
    <property type="entry name" value="TsaD"/>
    <property type="match status" value="1"/>
</dbReference>
<dbReference type="SUPFAM" id="SSF53067">
    <property type="entry name" value="Actin-like ATPase domain"/>
    <property type="match status" value="1"/>
</dbReference>
<dbReference type="EC" id="2.3.1.234" evidence="1"/>
<dbReference type="PRINTS" id="PR00789">
    <property type="entry name" value="OSIALOPTASE"/>
</dbReference>
<keyword evidence="11" id="KW-1185">Reference proteome</keyword>
<evidence type="ECO:0000259" key="8">
    <source>
        <dbReference type="Pfam" id="PF00814"/>
    </source>
</evidence>
<dbReference type="GO" id="GO:0008033">
    <property type="term" value="P:tRNA processing"/>
    <property type="evidence" value="ECO:0007669"/>
    <property type="project" value="UniProtKB-KW"/>
</dbReference>
<evidence type="ECO:0000256" key="3">
    <source>
        <dbReference type="ARBA" id="ARBA00022694"/>
    </source>
</evidence>
<dbReference type="STRING" id="89784.SAMN04489725_10569"/>
<dbReference type="EMBL" id="FNOJ01000005">
    <property type="protein sequence ID" value="SDW38684.1"/>
    <property type="molecule type" value="Genomic_DNA"/>
</dbReference>
<reference evidence="10" key="2">
    <citation type="submission" date="2016-10" db="EMBL/GenBank/DDBJ databases">
        <authorList>
            <person name="de Groot N.N."/>
        </authorList>
    </citation>
    <scope>NUCLEOTIDE SEQUENCE [LARGE SCALE GENOMIC DNA]</scope>
    <source>
        <strain evidence="10">DSM 12489</strain>
    </source>
</reference>
<dbReference type="InterPro" id="IPR043129">
    <property type="entry name" value="ATPase_NBD"/>
</dbReference>
<evidence type="ECO:0000256" key="6">
    <source>
        <dbReference type="ARBA" id="ARBA00023315"/>
    </source>
</evidence>
<dbReference type="GO" id="GO:0061711">
    <property type="term" value="F:tRNA N(6)-L-threonylcarbamoyladenine synthase activity"/>
    <property type="evidence" value="ECO:0007669"/>
    <property type="project" value="UniProtKB-EC"/>
</dbReference>
<evidence type="ECO:0000313" key="11">
    <source>
        <dbReference type="Proteomes" id="UP000182589"/>
    </source>
</evidence>
<evidence type="ECO:0000256" key="7">
    <source>
        <dbReference type="ARBA" id="ARBA00048117"/>
    </source>
</evidence>
<reference evidence="11" key="1">
    <citation type="submission" date="2016-10" db="EMBL/GenBank/DDBJ databases">
        <authorList>
            <person name="Varghese N."/>
        </authorList>
    </citation>
    <scope>NUCLEOTIDE SEQUENCE [LARGE SCALE GENOMIC DNA]</scope>
    <source>
        <strain evidence="11">DSM 12489</strain>
    </source>
</reference>
<dbReference type="Gene3D" id="3.30.420.40">
    <property type="match status" value="2"/>
</dbReference>
<organism evidence="10 11">
    <name type="scientific">Alicyclobacillus hesperidum</name>
    <dbReference type="NCBI Taxonomy" id="89784"/>
    <lineage>
        <taxon>Bacteria</taxon>
        <taxon>Bacillati</taxon>
        <taxon>Bacillota</taxon>
        <taxon>Bacilli</taxon>
        <taxon>Bacillales</taxon>
        <taxon>Alicyclobacillaceae</taxon>
        <taxon>Alicyclobacillus</taxon>
    </lineage>
</organism>
<evidence type="ECO:0000256" key="5">
    <source>
        <dbReference type="ARBA" id="ARBA00023004"/>
    </source>
</evidence>
<dbReference type="AlphaFoldDB" id="A0A1H2T612"/>
<gene>
    <name evidence="9" type="ORF">Heshes_14370</name>
    <name evidence="10" type="ORF">SAMN04489725_10569</name>
</gene>
<dbReference type="InterPro" id="IPR017861">
    <property type="entry name" value="KAE1/TsaD"/>
</dbReference>
<comment type="catalytic activity">
    <reaction evidence="7">
        <text>L-threonylcarbamoyladenylate + adenosine(37) in tRNA = N(6)-L-threonylcarbamoyladenosine(37) in tRNA + AMP + H(+)</text>
        <dbReference type="Rhea" id="RHEA:37059"/>
        <dbReference type="Rhea" id="RHEA-COMP:10162"/>
        <dbReference type="Rhea" id="RHEA-COMP:10163"/>
        <dbReference type="ChEBI" id="CHEBI:15378"/>
        <dbReference type="ChEBI" id="CHEBI:73682"/>
        <dbReference type="ChEBI" id="CHEBI:74411"/>
        <dbReference type="ChEBI" id="CHEBI:74418"/>
        <dbReference type="ChEBI" id="CHEBI:456215"/>
        <dbReference type="EC" id="2.3.1.234"/>
    </reaction>
</comment>
<dbReference type="Proteomes" id="UP001157137">
    <property type="component" value="Unassembled WGS sequence"/>
</dbReference>
<sequence>MASRRKVACVLGIDTSNYTTSLCAIDAQDGKMLAESRTLLRVANGAKGLRQSEVVFQHVQNLPKMMAALQDQLTRDGIEPRFVHVAASVRPRPWATSYMPAFHAGASFGLAIAQMLSIPMTRTSHQEGHLAAAEYFEPMPPTPFVAIHISGGTCDVMVAKRTPFGYQIVRVGEGADLHVGQFVDRVGVALGLPFPAGPHLEALSRVDLHLTDQFELPAPVRGARMSFSGPLTKALTAIEQGVPGPVVARAVQSCIARALTKSVEYVIRTHRDPLAHVLIAGGVAANREIQREVVARLGRRLRNVHIAFAPSLFARDNALGVAQIGYWRIHA</sequence>
<keyword evidence="4" id="KW-0479">Metal-binding</keyword>
<dbReference type="GO" id="GO:0046872">
    <property type="term" value="F:metal ion binding"/>
    <property type="evidence" value="ECO:0007669"/>
    <property type="project" value="UniProtKB-KW"/>
</dbReference>
<protein>
    <recommendedName>
        <fullName evidence="1">N(6)-L-threonylcarbamoyladenine synthase</fullName>
        <ecNumber evidence="1">2.3.1.234</ecNumber>
    </recommendedName>
</protein>
<evidence type="ECO:0000256" key="4">
    <source>
        <dbReference type="ARBA" id="ARBA00022723"/>
    </source>
</evidence>
<dbReference type="Proteomes" id="UP000182589">
    <property type="component" value="Unassembled WGS sequence"/>
</dbReference>
<evidence type="ECO:0000313" key="9">
    <source>
        <dbReference type="EMBL" id="GLV13753.1"/>
    </source>
</evidence>
<keyword evidence="5" id="KW-0408">Iron</keyword>
<keyword evidence="3" id="KW-0819">tRNA processing</keyword>
<reference evidence="9" key="3">
    <citation type="submission" date="2023-02" db="EMBL/GenBank/DDBJ databases">
        <title>Proposal of a novel subspecies: Alicyclobacillus hesperidum subspecies aegle.</title>
        <authorList>
            <person name="Goto K."/>
            <person name="Fujii T."/>
            <person name="Yasui K."/>
            <person name="Mochida K."/>
            <person name="Kato-Tanaka Y."/>
            <person name="Morohoshi S."/>
            <person name="An S.Y."/>
            <person name="Kasai H."/>
            <person name="Yokota A."/>
        </authorList>
    </citation>
    <scope>NUCLEOTIDE SEQUENCE</scope>
    <source>
        <strain evidence="9">DSM 12766</strain>
    </source>
</reference>
<proteinExistence type="predicted"/>
<keyword evidence="2" id="KW-0808">Transferase</keyword>
<evidence type="ECO:0000256" key="1">
    <source>
        <dbReference type="ARBA" id="ARBA00012156"/>
    </source>
</evidence>
<keyword evidence="6" id="KW-0012">Acyltransferase</keyword>
<dbReference type="PANTHER" id="PTHR11735">
    <property type="entry name" value="TRNA N6-ADENOSINE THREONYLCARBAMOYLTRANSFERASE"/>
    <property type="match status" value="1"/>
</dbReference>
<name>A0A1H2T612_9BACL</name>
<dbReference type="EMBL" id="BSRA01000007">
    <property type="protein sequence ID" value="GLV13753.1"/>
    <property type="molecule type" value="Genomic_DNA"/>
</dbReference>
<evidence type="ECO:0000256" key="2">
    <source>
        <dbReference type="ARBA" id="ARBA00022679"/>
    </source>
</evidence>
<accession>A0A1H2T612</accession>
<dbReference type="RefSeq" id="WP_074692526.1">
    <property type="nucleotide sequence ID" value="NZ_BSRA01000007.1"/>
</dbReference>
<evidence type="ECO:0000313" key="10">
    <source>
        <dbReference type="EMBL" id="SDW38684.1"/>
    </source>
</evidence>
<dbReference type="InterPro" id="IPR000905">
    <property type="entry name" value="Gcp-like_dom"/>
</dbReference>